<evidence type="ECO:0000256" key="1">
    <source>
        <dbReference type="SAM" id="MobiDB-lite"/>
    </source>
</evidence>
<keyword evidence="3" id="KW-1185">Reference proteome</keyword>
<feature type="compositionally biased region" description="Basic and acidic residues" evidence="1">
    <location>
        <begin position="15"/>
        <end position="24"/>
    </location>
</feature>
<sequence length="24" mass="3091">MRKRESKKWRRGKERKTEKEEEGE</sequence>
<proteinExistence type="predicted"/>
<dbReference type="EMBL" id="JAAIUW010000008">
    <property type="protein sequence ID" value="KAF7821385.1"/>
    <property type="molecule type" value="Genomic_DNA"/>
</dbReference>
<dbReference type="Proteomes" id="UP000634136">
    <property type="component" value="Unassembled WGS sequence"/>
</dbReference>
<accession>A0A834TGE3</accession>
<evidence type="ECO:0000313" key="3">
    <source>
        <dbReference type="Proteomes" id="UP000634136"/>
    </source>
</evidence>
<dbReference type="AlphaFoldDB" id="A0A834TGE3"/>
<gene>
    <name evidence="2" type="ORF">G2W53_026840</name>
</gene>
<feature type="compositionally biased region" description="Basic residues" evidence="1">
    <location>
        <begin position="1"/>
        <end position="14"/>
    </location>
</feature>
<protein>
    <submittedName>
        <fullName evidence="2">Uncharacterized protein</fullName>
    </submittedName>
</protein>
<name>A0A834TGE3_9FABA</name>
<organism evidence="2 3">
    <name type="scientific">Senna tora</name>
    <dbReference type="NCBI Taxonomy" id="362788"/>
    <lineage>
        <taxon>Eukaryota</taxon>
        <taxon>Viridiplantae</taxon>
        <taxon>Streptophyta</taxon>
        <taxon>Embryophyta</taxon>
        <taxon>Tracheophyta</taxon>
        <taxon>Spermatophyta</taxon>
        <taxon>Magnoliopsida</taxon>
        <taxon>eudicotyledons</taxon>
        <taxon>Gunneridae</taxon>
        <taxon>Pentapetalae</taxon>
        <taxon>rosids</taxon>
        <taxon>fabids</taxon>
        <taxon>Fabales</taxon>
        <taxon>Fabaceae</taxon>
        <taxon>Caesalpinioideae</taxon>
        <taxon>Cassia clade</taxon>
        <taxon>Senna</taxon>
    </lineage>
</organism>
<reference evidence="2" key="1">
    <citation type="submission" date="2020-09" db="EMBL/GenBank/DDBJ databases">
        <title>Genome-Enabled Discovery of Anthraquinone Biosynthesis in Senna tora.</title>
        <authorList>
            <person name="Kang S.-H."/>
            <person name="Pandey R.P."/>
            <person name="Lee C.-M."/>
            <person name="Sim J.-S."/>
            <person name="Jeong J.-T."/>
            <person name="Choi B.-S."/>
            <person name="Jung M."/>
            <person name="Ginzburg D."/>
            <person name="Zhao K."/>
            <person name="Won S.Y."/>
            <person name="Oh T.-J."/>
            <person name="Yu Y."/>
            <person name="Kim N.-H."/>
            <person name="Lee O.R."/>
            <person name="Lee T.-H."/>
            <person name="Bashyal P."/>
            <person name="Kim T.-S."/>
            <person name="Lee W.-H."/>
            <person name="Kawkins C."/>
            <person name="Kim C.-K."/>
            <person name="Kim J.S."/>
            <person name="Ahn B.O."/>
            <person name="Rhee S.Y."/>
            <person name="Sohng J.K."/>
        </authorList>
    </citation>
    <scope>NUCLEOTIDE SEQUENCE</scope>
    <source>
        <tissue evidence="2">Leaf</tissue>
    </source>
</reference>
<feature type="region of interest" description="Disordered" evidence="1">
    <location>
        <begin position="1"/>
        <end position="24"/>
    </location>
</feature>
<evidence type="ECO:0000313" key="2">
    <source>
        <dbReference type="EMBL" id="KAF7821385.1"/>
    </source>
</evidence>
<comment type="caution">
    <text evidence="2">The sequence shown here is derived from an EMBL/GenBank/DDBJ whole genome shotgun (WGS) entry which is preliminary data.</text>
</comment>